<proteinExistence type="evidence at transcript level"/>
<sequence length="33" mass="3772">MVGNDGGSRQCWVLRGDWLFPVSFWVKLAGFRS</sequence>
<evidence type="ECO:0000313" key="1">
    <source>
        <dbReference type="EMBL" id="ABK25593.1"/>
    </source>
</evidence>
<accession>A9NY82</accession>
<organism evidence="1">
    <name type="scientific">Picea sitchensis</name>
    <name type="common">Sitka spruce</name>
    <name type="synonym">Pinus sitchensis</name>
    <dbReference type="NCBI Taxonomy" id="3332"/>
    <lineage>
        <taxon>Eukaryota</taxon>
        <taxon>Viridiplantae</taxon>
        <taxon>Streptophyta</taxon>
        <taxon>Embryophyta</taxon>
        <taxon>Tracheophyta</taxon>
        <taxon>Spermatophyta</taxon>
        <taxon>Pinopsida</taxon>
        <taxon>Pinidae</taxon>
        <taxon>Conifers I</taxon>
        <taxon>Pinales</taxon>
        <taxon>Pinaceae</taxon>
        <taxon>Picea</taxon>
    </lineage>
</organism>
<dbReference type="EMBL" id="EF086322">
    <property type="protein sequence ID" value="ABK25593.1"/>
    <property type="molecule type" value="mRNA"/>
</dbReference>
<reference evidence="1" key="1">
    <citation type="journal article" date="2008" name="BMC Genomics">
        <title>A conifer genomics resource of 200,000 spruce (Picea spp.) ESTs and 6,464 high-quality, sequence-finished full-length cDNAs for Sitka spruce (Picea sitchensis).</title>
        <authorList>
            <person name="Ralph S.G."/>
            <person name="Chun H.J."/>
            <person name="Kolosova N."/>
            <person name="Cooper D."/>
            <person name="Oddy C."/>
            <person name="Ritland C.E."/>
            <person name="Kirkpatrick R."/>
            <person name="Moore R."/>
            <person name="Barber S."/>
            <person name="Holt R.A."/>
            <person name="Jones S.J."/>
            <person name="Marra M.A."/>
            <person name="Douglas C.J."/>
            <person name="Ritland K."/>
            <person name="Bohlmann J."/>
        </authorList>
    </citation>
    <scope>NUCLEOTIDE SEQUENCE</scope>
    <source>
        <tissue evidence="1">Bark</tissue>
    </source>
</reference>
<protein>
    <submittedName>
        <fullName evidence="1">Uncharacterized protein</fullName>
    </submittedName>
</protein>
<dbReference type="AlphaFoldDB" id="A9NY82"/>
<name>A9NY82_PICSI</name>